<evidence type="ECO:0000313" key="1">
    <source>
        <dbReference type="EMBL" id="KAG5186316.1"/>
    </source>
</evidence>
<accession>A0A835Z3U1</accession>
<comment type="caution">
    <text evidence="1">The sequence shown here is derived from an EMBL/GenBank/DDBJ whole genome shotgun (WGS) entry which is preliminary data.</text>
</comment>
<dbReference type="EMBL" id="JAFCMP010000112">
    <property type="protein sequence ID" value="KAG5186316.1"/>
    <property type="molecule type" value="Genomic_DNA"/>
</dbReference>
<evidence type="ECO:0000313" key="2">
    <source>
        <dbReference type="Proteomes" id="UP000664859"/>
    </source>
</evidence>
<proteinExistence type="predicted"/>
<protein>
    <submittedName>
        <fullName evidence="1">Uncharacterized protein</fullName>
    </submittedName>
</protein>
<organism evidence="1 2">
    <name type="scientific">Tribonema minus</name>
    <dbReference type="NCBI Taxonomy" id="303371"/>
    <lineage>
        <taxon>Eukaryota</taxon>
        <taxon>Sar</taxon>
        <taxon>Stramenopiles</taxon>
        <taxon>Ochrophyta</taxon>
        <taxon>PX clade</taxon>
        <taxon>Xanthophyceae</taxon>
        <taxon>Tribonematales</taxon>
        <taxon>Tribonemataceae</taxon>
        <taxon>Tribonema</taxon>
    </lineage>
</organism>
<dbReference type="AlphaFoldDB" id="A0A835Z3U1"/>
<gene>
    <name evidence="1" type="ORF">JKP88DRAFT_240918</name>
</gene>
<name>A0A835Z3U1_9STRA</name>
<reference evidence="1" key="1">
    <citation type="submission" date="2021-02" db="EMBL/GenBank/DDBJ databases">
        <title>First Annotated Genome of the Yellow-green Alga Tribonema minus.</title>
        <authorList>
            <person name="Mahan K.M."/>
        </authorList>
    </citation>
    <scope>NUCLEOTIDE SEQUENCE</scope>
    <source>
        <strain evidence="1">UTEX B ZZ1240</strain>
    </source>
</reference>
<keyword evidence="2" id="KW-1185">Reference proteome</keyword>
<dbReference type="Proteomes" id="UP000664859">
    <property type="component" value="Unassembled WGS sequence"/>
</dbReference>
<sequence>MNDIEAASIKVSDFIFRERGKAKTVLHQDWAEAVADCAEKYRSMMDCFLMPIKGDSDTISRPRANGTPSYFAEYNWNSKNFPTLCLCIEAEFRAEDAQYRDLRREIWEGINRDQPSLKAAIDKKGVREQRGSFKRVPRPAWIDVGEPGDGLTEGEAKEFSAIRNAVSEIRNQFWRERQQPGTRNPPKPFTLLPVFDLKPAFVQISHKVVSQIGGKLAAMSAAQAASPPLPQAKDESDDAVKPKRPFSVTTNTRLWWTPVFDFHSGDWVIAPWCERSRLERRHRRQQRPGQQKKRARAARAVLKMRRKTRRFGIHQLRKESWILNDDEYGRRKEGPAPHLIRSISTDGTQCNVTLGHGAIAWLTSAVTRSP</sequence>